<dbReference type="OpenTargets" id="ENSG00000130304"/>
<accession>M0QXY2</accession>
<keyword evidence="3" id="KW-1185">Reference proteome</keyword>
<dbReference type="Proteomes" id="UP000005640">
    <property type="component" value="Chromosome 19"/>
</dbReference>
<dbReference type="UCSC" id="uc060vjl.1">
    <property type="organism name" value="human"/>
</dbReference>
<dbReference type="Ensembl" id="ENST00000599380.5">
    <property type="protein sequence ID" value="ENSP00000469459.1"/>
    <property type="gene ID" value="ENSG00000130304.17"/>
</dbReference>
<feature type="signal peptide" evidence="1">
    <location>
        <begin position="1"/>
        <end position="27"/>
    </location>
</feature>
<dbReference type="ChiTaRS" id="SLC27A1">
    <property type="organism name" value="human"/>
</dbReference>
<evidence type="ECO:0000313" key="2">
    <source>
        <dbReference type="Ensembl" id="ENSP00000469459.1"/>
    </source>
</evidence>
<dbReference type="VEuPathDB" id="HostDB:ENSG00000130304"/>
<reference evidence="2 3" key="2">
    <citation type="journal article" date="2004" name="Nature">
        <title>The DNA sequence and biology of human chromosome 19.</title>
        <authorList>
            <person name="Grimwood J."/>
            <person name="Gordon L.A."/>
            <person name="Olsen A."/>
            <person name="Terry A."/>
            <person name="Schmutz J."/>
            <person name="Lamerdin J."/>
            <person name="Hellsten U."/>
            <person name="Goodstein D."/>
            <person name="Couronne O."/>
            <person name="Tran-Gyamfi M."/>
            <person name="Aerts A."/>
            <person name="Altherr M."/>
            <person name="Ashworth L."/>
            <person name="Bajorek E."/>
            <person name="Black S."/>
            <person name="Branscomb E."/>
            <person name="Caenepeel S."/>
            <person name="Carrano A."/>
            <person name="Caoile C."/>
            <person name="Chan Y.M."/>
            <person name="Christensen M."/>
            <person name="Cleland C.A."/>
            <person name="Copeland A."/>
            <person name="Dalin E."/>
            <person name="Dehal P."/>
            <person name="Denys M."/>
            <person name="Detter J.C."/>
            <person name="Escobar J."/>
            <person name="Flowers D."/>
            <person name="Fotopulos D."/>
            <person name="Garcia C."/>
            <person name="Georgescu A.M."/>
            <person name="Glavina T."/>
            <person name="Gomez M."/>
            <person name="Gonzales E."/>
            <person name="Groza M."/>
            <person name="Hammon N."/>
            <person name="Hawkins T."/>
            <person name="Haydu L."/>
            <person name="Ho I."/>
            <person name="Huang W."/>
            <person name="Israni S."/>
            <person name="Jett J."/>
            <person name="Kadner K."/>
            <person name="Kimball H."/>
            <person name="Kobayashi A."/>
            <person name="Larionov V."/>
            <person name="Leem S.H."/>
            <person name="Lopez F."/>
            <person name="Lou Y."/>
            <person name="Lowry S."/>
            <person name="Malfatti S."/>
            <person name="Martinez D."/>
            <person name="McCready P."/>
            <person name="Medina C."/>
            <person name="Morgan J."/>
            <person name="Nelson K."/>
            <person name="Nolan M."/>
            <person name="Ovcharenko I."/>
            <person name="Pitluck S."/>
            <person name="Pollard M."/>
            <person name="Popkie A.P."/>
            <person name="Predki P."/>
            <person name="Quan G."/>
            <person name="Ramirez L."/>
            <person name="Rash S."/>
            <person name="Retterer J."/>
            <person name="Rodriguez A."/>
            <person name="Rogers S."/>
            <person name="Salamov A."/>
            <person name="Salazar A."/>
            <person name="She X."/>
            <person name="Smith D."/>
            <person name="Slezak T."/>
            <person name="Solovyev V."/>
            <person name="Thayer N."/>
            <person name="Tice H."/>
            <person name="Tsai M."/>
            <person name="Ustaszewska A."/>
            <person name="Vo N."/>
            <person name="Wagner M."/>
            <person name="Wheeler J."/>
            <person name="Wu K."/>
            <person name="Xie G."/>
            <person name="Yang J."/>
            <person name="Dubchak I."/>
            <person name="Furey T.S."/>
            <person name="DeJong P."/>
            <person name="Dickson M."/>
            <person name="Gordon D."/>
            <person name="Eichler E.E."/>
            <person name="Pennacchio L.A."/>
            <person name="Richardson P."/>
            <person name="Stubbs L."/>
            <person name="Rokhsar D.S."/>
            <person name="Myers R.M."/>
            <person name="Rubin E.M."/>
            <person name="Lucas S.M."/>
        </authorList>
    </citation>
    <scope>NUCLEOTIDE SEQUENCE [LARGE SCALE GENOMIC DNA]</scope>
</reference>
<dbReference type="HGNC" id="HGNC:10995">
    <property type="gene designation" value="SLC27A1"/>
</dbReference>
<dbReference type="EMBL" id="AC010618">
    <property type="status" value="NOT_ANNOTATED_CDS"/>
    <property type="molecule type" value="Genomic_DNA"/>
</dbReference>
<reference evidence="2" key="5">
    <citation type="submission" date="2025-09" db="UniProtKB">
        <authorList>
            <consortium name="Ensembl"/>
        </authorList>
    </citation>
    <scope>IDENTIFICATION</scope>
</reference>
<organism evidence="2 3">
    <name type="scientific">Homo sapiens</name>
    <name type="common">Human</name>
    <dbReference type="NCBI Taxonomy" id="9606"/>
    <lineage>
        <taxon>Eukaryota</taxon>
        <taxon>Metazoa</taxon>
        <taxon>Chordata</taxon>
        <taxon>Craniata</taxon>
        <taxon>Vertebrata</taxon>
        <taxon>Euteleostomi</taxon>
        <taxon>Mammalia</taxon>
        <taxon>Eutheria</taxon>
        <taxon>Euarchontoglires</taxon>
        <taxon>Primates</taxon>
        <taxon>Haplorrhini</taxon>
        <taxon>Catarrhini</taxon>
        <taxon>Hominidae</taxon>
        <taxon>Homo</taxon>
    </lineage>
</organism>
<dbReference type="OrthoDB" id="288590at2759"/>
<dbReference type="HOGENOM" id="CLU_2359102_0_0_1"/>
<proteinExistence type="predicted"/>
<dbReference type="MassIVE" id="M0QXY2"/>
<dbReference type="EMBL" id="AC010319">
    <property type="status" value="NOT_ANNOTATED_CDS"/>
    <property type="molecule type" value="Genomic_DNA"/>
</dbReference>
<dbReference type="ExpressionAtlas" id="M0QXY2">
    <property type="expression patterns" value="baseline and differential"/>
</dbReference>
<dbReference type="Ensembl" id="ENST00000599380.5">
    <property type="protein sequence ID" value="ENSP00000469459.1"/>
    <property type="gene ID" value="ENSG00000130304.18"/>
</dbReference>
<feature type="chain" id="PRO_5004004105" evidence="1">
    <location>
        <begin position="28"/>
        <end position="96"/>
    </location>
</feature>
<protein>
    <submittedName>
        <fullName evidence="2">Solute carrier family 27 member 1</fullName>
    </submittedName>
</protein>
<evidence type="ECO:0000313" key="3">
    <source>
        <dbReference type="Proteomes" id="UP000005640"/>
    </source>
</evidence>
<reference evidence="2 3" key="3">
    <citation type="journal article" date="2004" name="Nature">
        <title>Finishing the euchromatic sequence of the human genome.</title>
        <authorList>
            <consortium name="International Human Genome Sequencing Consortium"/>
        </authorList>
    </citation>
    <scope>NUCLEOTIDE SEQUENCE [LARGE SCALE GENOMIC DNA]</scope>
</reference>
<dbReference type="Bgee" id="ENSG00000130304">
    <property type="expression patterns" value="Expressed in apex of heart and 159 other cell types or tissues"/>
</dbReference>
<dbReference type="AlphaFoldDB" id="M0QXY2"/>
<reference evidence="2 3" key="1">
    <citation type="journal article" date="2001" name="Nature">
        <title>Initial sequencing and analysis of the human genome.</title>
        <authorList>
            <consortium name="International Human Genome Sequencing Consortium"/>
            <person name="Lander E.S."/>
            <person name="Linton L.M."/>
            <person name="Birren B."/>
            <person name="Nusbaum C."/>
            <person name="Zody M.C."/>
            <person name="Baldwin J."/>
            <person name="Devon K."/>
            <person name="Dewar K."/>
            <person name="Doyle M."/>
            <person name="FitzHugh W."/>
            <person name="Funke R."/>
            <person name="Gage D."/>
            <person name="Harris K."/>
            <person name="Heaford A."/>
            <person name="Howland J."/>
            <person name="Kann L."/>
            <person name="Lehoczky J."/>
            <person name="LeVine R."/>
            <person name="McEwan P."/>
            <person name="McKernan K."/>
            <person name="Meldrim J."/>
            <person name="Mesirov J.P."/>
            <person name="Miranda C."/>
            <person name="Morris W."/>
            <person name="Naylor J."/>
            <person name="Raymond C."/>
            <person name="Rosetti M."/>
            <person name="Santos R."/>
            <person name="Sheridan A."/>
            <person name="Sougnez C."/>
            <person name="Stange-Thomann N."/>
            <person name="Stojanovic N."/>
            <person name="Subramanian A."/>
            <person name="Wyman D."/>
            <person name="Rogers J."/>
            <person name="Sulston J."/>
            <person name="Ainscough R."/>
            <person name="Beck S."/>
            <person name="Bentley D."/>
            <person name="Burton J."/>
            <person name="Clee C."/>
            <person name="Carter N."/>
            <person name="Coulson A."/>
            <person name="Deadman R."/>
            <person name="Deloukas P."/>
            <person name="Dunham A."/>
            <person name="Dunham I."/>
            <person name="Durbin R."/>
            <person name="French L."/>
            <person name="Grafham D."/>
            <person name="Gregory S."/>
            <person name="Hubbard T."/>
            <person name="Humphray S."/>
            <person name="Hunt A."/>
            <person name="Jones M."/>
            <person name="Lloyd C."/>
            <person name="McMurray A."/>
            <person name="Matthews L."/>
            <person name="Mercer S."/>
            <person name="Milne S."/>
            <person name="Mullikin J.C."/>
            <person name="Mungall A."/>
            <person name="Plumb R."/>
            <person name="Ross M."/>
            <person name="Shownkeen R."/>
            <person name="Sims S."/>
            <person name="Waterston R.H."/>
            <person name="Wilson R.K."/>
            <person name="Hillier L.W."/>
            <person name="McPherson J.D."/>
            <person name="Marra M.A."/>
            <person name="Mardis E.R."/>
            <person name="Fulton L.A."/>
            <person name="Chinwalla A.T."/>
            <person name="Pepin K.H."/>
            <person name="Gish W.R."/>
            <person name="Chissoe S.L."/>
            <person name="Wendl M.C."/>
            <person name="Delehaunty K.D."/>
            <person name="Miner T.L."/>
            <person name="Delehaunty A."/>
            <person name="Kramer J.B."/>
            <person name="Cook L.L."/>
            <person name="Fulton R.S."/>
            <person name="Johnson D.L."/>
            <person name="Minx P.J."/>
            <person name="Clifton S.W."/>
            <person name="Hawkins T."/>
            <person name="Branscomb E."/>
            <person name="Predki P."/>
            <person name="Richardson P."/>
            <person name="Wenning S."/>
            <person name="Slezak T."/>
            <person name="Doggett N."/>
            <person name="Cheng J.F."/>
            <person name="Olsen A."/>
            <person name="Lucas S."/>
            <person name="Elkin C."/>
            <person name="Uberbacher E."/>
            <person name="Frazier M."/>
            <person name="Gibbs R.A."/>
            <person name="Muzny D.M."/>
            <person name="Scherer S.E."/>
            <person name="Bouck J.B."/>
            <person name="Sodergren E.J."/>
            <person name="Worley K.C."/>
            <person name="Rives C.M."/>
            <person name="Gorrell J.H."/>
            <person name="Metzker M.L."/>
            <person name="Naylor S.L."/>
            <person name="Kucherlapati R.S."/>
            <person name="Nelson D.L."/>
            <person name="Weinstock G.M."/>
            <person name="Sakaki Y."/>
            <person name="Fujiyama A."/>
            <person name="Hattori M."/>
            <person name="Yada T."/>
            <person name="Toyoda A."/>
            <person name="Itoh T."/>
            <person name="Kawagoe C."/>
            <person name="Watanabe H."/>
            <person name="Totoki Y."/>
            <person name="Taylor T."/>
            <person name="Weissenbach J."/>
            <person name="Heilig R."/>
            <person name="Saurin W."/>
            <person name="Artiguenave F."/>
            <person name="Brottier P."/>
            <person name="Bruls T."/>
            <person name="Pelletier E."/>
            <person name="Robert C."/>
            <person name="Wincker P."/>
            <person name="Smith D.R."/>
            <person name="Doucette-Stamm L."/>
            <person name="Rubenfield M."/>
            <person name="Weinstock K."/>
            <person name="Lee H.M."/>
            <person name="Dubois J."/>
            <person name="Rosenthal A."/>
            <person name="Platzer M."/>
            <person name="Nyakatura G."/>
            <person name="Taudien S."/>
            <person name="Rump A."/>
            <person name="Yang H."/>
            <person name="Yu J."/>
            <person name="Wang J."/>
            <person name="Huang G."/>
            <person name="Gu J."/>
            <person name="Hood L."/>
            <person name="Rowen L."/>
            <person name="Madan A."/>
            <person name="Qin S."/>
            <person name="Davis R.W."/>
            <person name="Federspiel N.A."/>
            <person name="Abola A.P."/>
            <person name="Proctor M.J."/>
            <person name="Myers R.M."/>
            <person name="Schmutz J."/>
            <person name="Dickson M."/>
            <person name="Grimwood J."/>
            <person name="Cox D.R."/>
            <person name="Olson M.V."/>
            <person name="Kaul R."/>
            <person name="Raymond C."/>
            <person name="Shimizu N."/>
            <person name="Kawasaki K."/>
            <person name="Minoshima S."/>
            <person name="Evans G.A."/>
            <person name="Athanasiou M."/>
            <person name="Schultz R."/>
            <person name="Roe B.A."/>
            <person name="Chen F."/>
            <person name="Pan H."/>
            <person name="Ramser J."/>
            <person name="Lehrach H."/>
            <person name="Reinhardt R."/>
            <person name="McCombie W.R."/>
            <person name="de la Bastide M."/>
            <person name="Dedhia N."/>
            <person name="Blocker H."/>
            <person name="Hornischer K."/>
            <person name="Nordsiek G."/>
            <person name="Agarwala R."/>
            <person name="Aravind L."/>
            <person name="Bailey J.A."/>
            <person name="Bateman A."/>
            <person name="Batzoglou S."/>
            <person name="Birney E."/>
            <person name="Bork P."/>
            <person name="Brown D.G."/>
            <person name="Burge C.B."/>
            <person name="Cerutti L."/>
            <person name="Chen H.C."/>
            <person name="Church D."/>
            <person name="Clamp M."/>
            <person name="Copley R.R."/>
            <person name="Doerks T."/>
            <person name="Eddy S.R."/>
            <person name="Eichler E.E."/>
            <person name="Furey T.S."/>
            <person name="Galagan J."/>
            <person name="Gilbert J.G."/>
            <person name="Harmon C."/>
            <person name="Hayashizaki Y."/>
            <person name="Haussler D."/>
            <person name="Hermjakob H."/>
            <person name="Hokamp K."/>
            <person name="Jang W."/>
            <person name="Johnson L.S."/>
            <person name="Jones T.A."/>
            <person name="Kasif S."/>
            <person name="Kaspryzk A."/>
            <person name="Kennedy S."/>
            <person name="Kent W.J."/>
            <person name="Kitts P."/>
            <person name="Koonin E.V."/>
            <person name="Korf I."/>
            <person name="Kulp D."/>
            <person name="Lancet D."/>
            <person name="Lowe T.M."/>
            <person name="McLysaght A."/>
            <person name="Mikkelsen T."/>
            <person name="Moran J.V."/>
            <person name="Mulder N."/>
            <person name="Pollara V.J."/>
            <person name="Ponting C.P."/>
            <person name="Schuler G."/>
            <person name="Schultz J."/>
            <person name="Slater G."/>
            <person name="Smit A.F."/>
            <person name="Stupka E."/>
            <person name="Szustakowski J."/>
            <person name="Thierry-Mieg D."/>
            <person name="Thierry-Mieg J."/>
            <person name="Wagner L."/>
            <person name="Wallis J."/>
            <person name="Wheeler R."/>
            <person name="Williams A."/>
            <person name="Wolf Y.I."/>
            <person name="Wolfe K.H."/>
            <person name="Yang S.P."/>
            <person name="Yeh R.F."/>
            <person name="Collins F."/>
            <person name="Guyer M.S."/>
            <person name="Peterson J."/>
            <person name="Felsenfeld A."/>
            <person name="Wetterstrand K.A."/>
            <person name="Patrinos A."/>
            <person name="Morgan M.J."/>
            <person name="de Jong P."/>
            <person name="Catanese J.J."/>
            <person name="Osoegawa K."/>
            <person name="Shizuya H."/>
            <person name="Choi S."/>
            <person name="Chen Y.J."/>
        </authorList>
    </citation>
    <scope>NUCLEOTIDE SEQUENCE [LARGE SCALE GENOMIC DNA]</scope>
</reference>
<sequence length="96" mass="10211">MRAPGAGAASVVSLALLWLLGLPWTWSAAAALGVYVGSGGWRFLRIVCKTARRDLLSSFLHLHVGDHRAAQGCHCRAQQVLPHGSLRPPRLPHAGG</sequence>
<name>M0QXY2_HUMAN</name>
<evidence type="ECO:0000256" key="1">
    <source>
        <dbReference type="SAM" id="SignalP"/>
    </source>
</evidence>
<keyword evidence="1" id="KW-0732">Signal</keyword>
<gene>
    <name evidence="2" type="primary">SLC27A1</name>
</gene>
<dbReference type="GeneTree" id="ENSGT00940000159323"/>
<reference evidence="2" key="4">
    <citation type="submission" date="2025-08" db="UniProtKB">
        <authorList>
            <consortium name="Ensembl"/>
        </authorList>
    </citation>
    <scope>IDENTIFICATION</scope>
</reference>